<dbReference type="InterPro" id="IPR050388">
    <property type="entry name" value="ABC_Ni/Peptide_Import"/>
</dbReference>
<evidence type="ECO:0000256" key="7">
    <source>
        <dbReference type="ARBA" id="ARBA00023136"/>
    </source>
</evidence>
<dbReference type="Pfam" id="PF08352">
    <property type="entry name" value="oligo_HPY"/>
    <property type="match status" value="1"/>
</dbReference>
<proteinExistence type="inferred from homology"/>
<dbReference type="Gene3D" id="3.40.50.300">
    <property type="entry name" value="P-loop containing nucleotide triphosphate hydrolases"/>
    <property type="match status" value="1"/>
</dbReference>
<evidence type="ECO:0000313" key="9">
    <source>
        <dbReference type="EMBL" id="PWW46786.1"/>
    </source>
</evidence>
<dbReference type="GO" id="GO:0055085">
    <property type="term" value="P:transmembrane transport"/>
    <property type="evidence" value="ECO:0007669"/>
    <property type="project" value="UniProtKB-ARBA"/>
</dbReference>
<feature type="domain" description="ABC transporter" evidence="8">
    <location>
        <begin position="21"/>
        <end position="271"/>
    </location>
</feature>
<dbReference type="OrthoDB" id="9802772at2"/>
<dbReference type="GO" id="GO:0005524">
    <property type="term" value="F:ATP binding"/>
    <property type="evidence" value="ECO:0007669"/>
    <property type="project" value="UniProtKB-KW"/>
</dbReference>
<reference evidence="9 10" key="1">
    <citation type="submission" date="2018-05" db="EMBL/GenBank/DDBJ databases">
        <title>Genomic Encyclopedia of Type Strains, Phase IV (KMG-IV): sequencing the most valuable type-strain genomes for metagenomic binning, comparative biology and taxonomic classification.</title>
        <authorList>
            <person name="Goeker M."/>
        </authorList>
    </citation>
    <scope>NUCLEOTIDE SEQUENCE [LARGE SCALE GENOMIC DNA]</scope>
    <source>
        <strain evidence="9 10">DSM 26006</strain>
    </source>
</reference>
<dbReference type="GO" id="GO:0015833">
    <property type="term" value="P:peptide transport"/>
    <property type="evidence" value="ECO:0007669"/>
    <property type="project" value="InterPro"/>
</dbReference>
<dbReference type="InterPro" id="IPR013563">
    <property type="entry name" value="Oligopep_ABC_C"/>
</dbReference>
<dbReference type="PANTHER" id="PTHR43297">
    <property type="entry name" value="OLIGOPEPTIDE TRANSPORT ATP-BINDING PROTEIN APPD"/>
    <property type="match status" value="1"/>
</dbReference>
<keyword evidence="3" id="KW-0813">Transport</keyword>
<dbReference type="InterPro" id="IPR027417">
    <property type="entry name" value="P-loop_NTPase"/>
</dbReference>
<evidence type="ECO:0000313" key="10">
    <source>
        <dbReference type="Proteomes" id="UP000246483"/>
    </source>
</evidence>
<dbReference type="GO" id="GO:0005886">
    <property type="term" value="C:plasma membrane"/>
    <property type="evidence" value="ECO:0007669"/>
    <property type="project" value="UniProtKB-SubCell"/>
</dbReference>
<comment type="caution">
    <text evidence="9">The sequence shown here is derived from an EMBL/GenBank/DDBJ whole genome shotgun (WGS) entry which is preliminary data.</text>
</comment>
<evidence type="ECO:0000256" key="2">
    <source>
        <dbReference type="ARBA" id="ARBA00005417"/>
    </source>
</evidence>
<dbReference type="SMART" id="SM00382">
    <property type="entry name" value="AAA"/>
    <property type="match status" value="1"/>
</dbReference>
<dbReference type="FunFam" id="3.40.50.300:FF:000016">
    <property type="entry name" value="Oligopeptide ABC transporter ATP-binding component"/>
    <property type="match status" value="1"/>
</dbReference>
<keyword evidence="5" id="KW-0547">Nucleotide-binding</keyword>
<evidence type="ECO:0000256" key="6">
    <source>
        <dbReference type="ARBA" id="ARBA00022840"/>
    </source>
</evidence>
<evidence type="ECO:0000256" key="1">
    <source>
        <dbReference type="ARBA" id="ARBA00004417"/>
    </source>
</evidence>
<dbReference type="InterPro" id="IPR017871">
    <property type="entry name" value="ABC_transporter-like_CS"/>
</dbReference>
<evidence type="ECO:0000259" key="8">
    <source>
        <dbReference type="PROSITE" id="PS50893"/>
    </source>
</evidence>
<sequence>MGKPEVLPPLATPSAAGEAVLQVQGLKTHFFTHGGVVKAVDGVDLEVRAGEVLGLVGESGSGKSITGFSIIGLIDEPGRIVGGSMRYRGRELVGAPERELQRLRGKEIAMIFQDPMMTLNPVLRIDTQMIEAIQAHERTSAAAARARALEALAMVGIPSPAERLLAYPHQLSGGMRQRVAIAIALLNRPQLIIADEPTTALDVTIQAQILYEVQKLCRETGTAMVWITHDLAVVSGLADRVAVMYAGRIVEAGATADVVRRPAHPYTRGLIDSIPTRATHGQLLRQIPGMTPSLLQLPPGCAFRPRCSRASEACLAEPLPTQPAPGRSLRCWHPLEPEQA</sequence>
<keyword evidence="10" id="KW-1185">Reference proteome</keyword>
<dbReference type="GO" id="GO:0016887">
    <property type="term" value="F:ATP hydrolysis activity"/>
    <property type="evidence" value="ECO:0007669"/>
    <property type="project" value="InterPro"/>
</dbReference>
<organism evidence="9 10">
    <name type="scientific">Melaminivora alkalimesophila</name>
    <dbReference type="NCBI Taxonomy" id="1165852"/>
    <lineage>
        <taxon>Bacteria</taxon>
        <taxon>Pseudomonadati</taxon>
        <taxon>Pseudomonadota</taxon>
        <taxon>Betaproteobacteria</taxon>
        <taxon>Burkholderiales</taxon>
        <taxon>Comamonadaceae</taxon>
        <taxon>Melaminivora</taxon>
    </lineage>
</organism>
<dbReference type="NCBIfam" id="TIGR01727">
    <property type="entry name" value="oligo_HPY"/>
    <property type="match status" value="1"/>
</dbReference>
<dbReference type="RefSeq" id="WP_051001436.1">
    <property type="nucleotide sequence ID" value="NZ_ALEE01000271.1"/>
</dbReference>
<dbReference type="InterPro" id="IPR003439">
    <property type="entry name" value="ABC_transporter-like_ATP-bd"/>
</dbReference>
<gene>
    <name evidence="9" type="ORF">DFR36_10361</name>
</gene>
<dbReference type="PANTHER" id="PTHR43297:SF2">
    <property type="entry name" value="DIPEPTIDE TRANSPORT ATP-BINDING PROTEIN DPPD"/>
    <property type="match status" value="1"/>
</dbReference>
<comment type="subcellular location">
    <subcellularLocation>
        <location evidence="1">Cell inner membrane</location>
        <topology evidence="1">Peripheral membrane protein</topology>
    </subcellularLocation>
</comment>
<dbReference type="Pfam" id="PF00005">
    <property type="entry name" value="ABC_tran"/>
    <property type="match status" value="1"/>
</dbReference>
<accession>A0A317RE99</accession>
<keyword evidence="7" id="KW-0472">Membrane</keyword>
<dbReference type="SUPFAM" id="SSF52540">
    <property type="entry name" value="P-loop containing nucleoside triphosphate hydrolases"/>
    <property type="match status" value="1"/>
</dbReference>
<evidence type="ECO:0000256" key="5">
    <source>
        <dbReference type="ARBA" id="ARBA00022741"/>
    </source>
</evidence>
<dbReference type="Proteomes" id="UP000246483">
    <property type="component" value="Unassembled WGS sequence"/>
</dbReference>
<dbReference type="CDD" id="cd03257">
    <property type="entry name" value="ABC_NikE_OppD_transporters"/>
    <property type="match status" value="1"/>
</dbReference>
<dbReference type="InterPro" id="IPR003593">
    <property type="entry name" value="AAA+_ATPase"/>
</dbReference>
<evidence type="ECO:0000256" key="4">
    <source>
        <dbReference type="ARBA" id="ARBA00022475"/>
    </source>
</evidence>
<name>A0A317RE99_9BURK</name>
<dbReference type="PROSITE" id="PS50893">
    <property type="entry name" value="ABC_TRANSPORTER_2"/>
    <property type="match status" value="1"/>
</dbReference>
<dbReference type="PROSITE" id="PS00211">
    <property type="entry name" value="ABC_TRANSPORTER_1"/>
    <property type="match status" value="1"/>
</dbReference>
<comment type="similarity">
    <text evidence="2">Belongs to the ABC transporter superfamily.</text>
</comment>
<keyword evidence="6 9" id="KW-0067">ATP-binding</keyword>
<dbReference type="AlphaFoldDB" id="A0A317RE99"/>
<dbReference type="EMBL" id="QGUB01000003">
    <property type="protein sequence ID" value="PWW46786.1"/>
    <property type="molecule type" value="Genomic_DNA"/>
</dbReference>
<evidence type="ECO:0000256" key="3">
    <source>
        <dbReference type="ARBA" id="ARBA00022448"/>
    </source>
</evidence>
<protein>
    <submittedName>
        <fullName evidence="9">Peptide/nickel transport system ATP-binding protein</fullName>
    </submittedName>
</protein>
<keyword evidence="4" id="KW-1003">Cell membrane</keyword>